<comment type="caution">
    <text evidence="2">The sequence shown here is derived from an EMBL/GenBank/DDBJ whole genome shotgun (WGS) entry which is preliminary data.</text>
</comment>
<gene>
    <name evidence="2" type="ORF">J1605_006957</name>
</gene>
<evidence type="ECO:0000256" key="1">
    <source>
        <dbReference type="SAM" id="MobiDB-lite"/>
    </source>
</evidence>
<feature type="compositionally biased region" description="Polar residues" evidence="1">
    <location>
        <begin position="281"/>
        <end position="290"/>
    </location>
</feature>
<proteinExistence type="predicted"/>
<accession>A0AB34H3J2</accession>
<feature type="region of interest" description="Disordered" evidence="1">
    <location>
        <begin position="409"/>
        <end position="442"/>
    </location>
</feature>
<dbReference type="Proteomes" id="UP001159641">
    <property type="component" value="Unassembled WGS sequence"/>
</dbReference>
<dbReference type="EMBL" id="JAIQCJ010002005">
    <property type="protein sequence ID" value="KAJ8785997.1"/>
    <property type="molecule type" value="Genomic_DNA"/>
</dbReference>
<evidence type="ECO:0000313" key="3">
    <source>
        <dbReference type="Proteomes" id="UP001159641"/>
    </source>
</evidence>
<organism evidence="2 3">
    <name type="scientific">Eschrichtius robustus</name>
    <name type="common">California gray whale</name>
    <name type="synonym">Eschrichtius gibbosus</name>
    <dbReference type="NCBI Taxonomy" id="9764"/>
    <lineage>
        <taxon>Eukaryota</taxon>
        <taxon>Metazoa</taxon>
        <taxon>Chordata</taxon>
        <taxon>Craniata</taxon>
        <taxon>Vertebrata</taxon>
        <taxon>Euteleostomi</taxon>
        <taxon>Mammalia</taxon>
        <taxon>Eutheria</taxon>
        <taxon>Laurasiatheria</taxon>
        <taxon>Artiodactyla</taxon>
        <taxon>Whippomorpha</taxon>
        <taxon>Cetacea</taxon>
        <taxon>Mysticeti</taxon>
        <taxon>Eschrichtiidae</taxon>
        <taxon>Eschrichtius</taxon>
    </lineage>
</organism>
<evidence type="ECO:0000313" key="2">
    <source>
        <dbReference type="EMBL" id="KAJ8785997.1"/>
    </source>
</evidence>
<reference evidence="2 3" key="1">
    <citation type="submission" date="2022-11" db="EMBL/GenBank/DDBJ databases">
        <title>Whole genome sequence of Eschrichtius robustus ER-17-0199.</title>
        <authorList>
            <person name="Bruniche-Olsen A."/>
            <person name="Black A.N."/>
            <person name="Fields C.J."/>
            <person name="Walden K."/>
            <person name="Dewoody J.A."/>
        </authorList>
    </citation>
    <scope>NUCLEOTIDE SEQUENCE [LARGE SCALE GENOMIC DNA]</scope>
    <source>
        <strain evidence="2">ER-17-0199</strain>
        <tissue evidence="2">Blubber</tissue>
    </source>
</reference>
<feature type="region of interest" description="Disordered" evidence="1">
    <location>
        <begin position="281"/>
        <end position="340"/>
    </location>
</feature>
<sequence>MPRLRAKEASGTGGVVGTDSELLRRRAVQDTRGTPVWTLATMQELGPSTQTRGREVVRLGRGVGGSVSWLLEPSLWCLVHGEDPKWLCTSGGRSEHSLCCLVSGVEAQEEALVAAGRRPRGDRAHPLTAPFATKCPVPPVNLSVHPQVSVGNDGYVAMAALPVVPREANRSFRRSSCWGAAESASRLAPGEGEPEGVLLAPESGALILAVENVYSAIRSRHLMESSASTEVGIGETAAPPPGVQRGCPERTGPSRPVRPGLVHTARTCWRVLGFLASSTPTANPSLQRLGSPSLAGPPGAESRTAAEKEAKRAGQVLDPEEKHSLFSPHFRPGGAHPSQPLLLRPASEFGHDAKAGSSWQLCLRYWPGSWPTRRSLAAEDQFTLLCSALTCSARVPVEQQAGHPQCQVEARQVSRGQDRRLSRAQRVSGGAHSSEPPLQHADRGCQQLPVVGGCINRQPPC</sequence>
<feature type="region of interest" description="Disordered" evidence="1">
    <location>
        <begin position="225"/>
        <end position="259"/>
    </location>
</feature>
<dbReference type="AlphaFoldDB" id="A0AB34H3J2"/>
<protein>
    <submittedName>
        <fullName evidence="2">Uncharacterized protein</fullName>
    </submittedName>
</protein>
<name>A0AB34H3J2_ESCRO</name>
<keyword evidence="3" id="KW-1185">Reference proteome</keyword>